<dbReference type="GO" id="GO:0016614">
    <property type="term" value="F:oxidoreductase activity, acting on CH-OH group of donors"/>
    <property type="evidence" value="ECO:0007669"/>
    <property type="project" value="UniProtKB-ARBA"/>
</dbReference>
<evidence type="ECO:0000313" key="4">
    <source>
        <dbReference type="Proteomes" id="UP000633219"/>
    </source>
</evidence>
<dbReference type="FunFam" id="3.40.50.720:FF:000084">
    <property type="entry name" value="Short-chain dehydrogenase reductase"/>
    <property type="match status" value="1"/>
</dbReference>
<dbReference type="RefSeq" id="WP_201661719.1">
    <property type="nucleotide sequence ID" value="NZ_JAEQNC010000011.1"/>
</dbReference>
<dbReference type="Pfam" id="PF13561">
    <property type="entry name" value="adh_short_C2"/>
    <property type="match status" value="1"/>
</dbReference>
<dbReference type="AlphaFoldDB" id="A0A936YSK8"/>
<dbReference type="PRINTS" id="PR00080">
    <property type="entry name" value="SDRFAMILY"/>
</dbReference>
<dbReference type="SUPFAM" id="SSF51735">
    <property type="entry name" value="NAD(P)-binding Rossmann-fold domains"/>
    <property type="match status" value="1"/>
</dbReference>
<protein>
    <submittedName>
        <fullName evidence="3">SDR family oxidoreductase</fullName>
    </submittedName>
</protein>
<dbReference type="InterPro" id="IPR002347">
    <property type="entry name" value="SDR_fam"/>
</dbReference>
<dbReference type="Gene3D" id="3.40.50.720">
    <property type="entry name" value="NAD(P)-binding Rossmann-like Domain"/>
    <property type="match status" value="1"/>
</dbReference>
<evidence type="ECO:0000313" key="3">
    <source>
        <dbReference type="EMBL" id="MBL0374072.1"/>
    </source>
</evidence>
<accession>A0A936YSK8</accession>
<dbReference type="PRINTS" id="PR00081">
    <property type="entry name" value="GDHRDH"/>
</dbReference>
<proteinExistence type="inferred from homology"/>
<dbReference type="PANTHER" id="PTHR48107">
    <property type="entry name" value="NADPH-DEPENDENT ALDEHYDE REDUCTASE-LIKE PROTEIN, CHLOROPLASTIC-RELATED"/>
    <property type="match status" value="1"/>
</dbReference>
<dbReference type="InterPro" id="IPR036291">
    <property type="entry name" value="NAD(P)-bd_dom_sf"/>
</dbReference>
<keyword evidence="4" id="KW-1185">Reference proteome</keyword>
<evidence type="ECO:0000256" key="2">
    <source>
        <dbReference type="ARBA" id="ARBA00023002"/>
    </source>
</evidence>
<dbReference type="PANTHER" id="PTHR48107:SF7">
    <property type="entry name" value="RE15974P"/>
    <property type="match status" value="1"/>
</dbReference>
<sequence>MTNDAPVLLVTGGSRGIGASVCRKAAKSGWRVLINYLSNEAAATALKDEINQAGGVAEIVQGDTGNEFGIEAIFRAVDERFGRLDGLCNNAGVVDLGARVDAYGRERLERMFSINVIGKIRCASEAVKRMSTAHGGTGGAIVNLSSMAAVIGGSGQYVDYAASKGAIDTFTVGLAREVAGEGIRVNAVRPGIIETDIHASGGAPDRAWAMAAQIPMQRPGSSDEVADAVVFLLSSQASYVTGAILNISGGR</sequence>
<dbReference type="Proteomes" id="UP000633219">
    <property type="component" value="Unassembled WGS sequence"/>
</dbReference>
<comment type="caution">
    <text evidence="3">The sequence shown here is derived from an EMBL/GenBank/DDBJ whole genome shotgun (WGS) entry which is preliminary data.</text>
</comment>
<comment type="similarity">
    <text evidence="1">Belongs to the short-chain dehydrogenases/reductases (SDR) family.</text>
</comment>
<dbReference type="CDD" id="cd05233">
    <property type="entry name" value="SDR_c"/>
    <property type="match status" value="1"/>
</dbReference>
<keyword evidence="2" id="KW-0560">Oxidoreductase</keyword>
<dbReference type="EMBL" id="JAEQNC010000011">
    <property type="protein sequence ID" value="MBL0374072.1"/>
    <property type="molecule type" value="Genomic_DNA"/>
</dbReference>
<reference evidence="3" key="1">
    <citation type="submission" date="2021-01" db="EMBL/GenBank/DDBJ databases">
        <title>Rhizobium sp. strain KVB221 16S ribosomal RNA gene Genome sequencing and assembly.</title>
        <authorList>
            <person name="Kang M."/>
        </authorList>
    </citation>
    <scope>NUCLEOTIDE SEQUENCE</scope>
    <source>
        <strain evidence="3">KVB221</strain>
    </source>
</reference>
<name>A0A936YSK8_9HYPH</name>
<organism evidence="3 4">
    <name type="scientific">Rhizobium setariae</name>
    <dbReference type="NCBI Taxonomy" id="2801340"/>
    <lineage>
        <taxon>Bacteria</taxon>
        <taxon>Pseudomonadati</taxon>
        <taxon>Pseudomonadota</taxon>
        <taxon>Alphaproteobacteria</taxon>
        <taxon>Hyphomicrobiales</taxon>
        <taxon>Rhizobiaceae</taxon>
        <taxon>Rhizobium/Agrobacterium group</taxon>
        <taxon>Rhizobium</taxon>
    </lineage>
</organism>
<gene>
    <name evidence="3" type="ORF">JJB09_18785</name>
</gene>
<evidence type="ECO:0000256" key="1">
    <source>
        <dbReference type="ARBA" id="ARBA00006484"/>
    </source>
</evidence>